<feature type="domain" description="Beta-lactamase-related" evidence="3">
    <location>
        <begin position="39"/>
        <end position="353"/>
    </location>
</feature>
<dbReference type="Pfam" id="PF00144">
    <property type="entry name" value="Beta-lactamase"/>
    <property type="match status" value="1"/>
</dbReference>
<feature type="signal peptide" evidence="2">
    <location>
        <begin position="1"/>
        <end position="23"/>
    </location>
</feature>
<evidence type="ECO:0000256" key="2">
    <source>
        <dbReference type="SAM" id="SignalP"/>
    </source>
</evidence>
<dbReference type="OrthoDB" id="5487213at2"/>
<dbReference type="SUPFAM" id="SSF56601">
    <property type="entry name" value="beta-lactamase/transpeptidase-like"/>
    <property type="match status" value="1"/>
</dbReference>
<evidence type="ECO:0000256" key="1">
    <source>
        <dbReference type="SAM" id="MobiDB-lite"/>
    </source>
</evidence>
<organism evidence="4 5">
    <name type="scientific">Hyalangium minutum</name>
    <dbReference type="NCBI Taxonomy" id="394096"/>
    <lineage>
        <taxon>Bacteria</taxon>
        <taxon>Pseudomonadati</taxon>
        <taxon>Myxococcota</taxon>
        <taxon>Myxococcia</taxon>
        <taxon>Myxococcales</taxon>
        <taxon>Cystobacterineae</taxon>
        <taxon>Archangiaceae</taxon>
        <taxon>Hyalangium</taxon>
    </lineage>
</organism>
<dbReference type="STRING" id="394096.DB31_2505"/>
<dbReference type="Proteomes" id="UP000028725">
    <property type="component" value="Unassembled WGS sequence"/>
</dbReference>
<evidence type="ECO:0000313" key="4">
    <source>
        <dbReference type="EMBL" id="KFE63737.1"/>
    </source>
</evidence>
<dbReference type="AlphaFoldDB" id="A0A085W7S4"/>
<dbReference type="InterPro" id="IPR012338">
    <property type="entry name" value="Beta-lactam/transpept-like"/>
</dbReference>
<comment type="caution">
    <text evidence="4">The sequence shown here is derived from an EMBL/GenBank/DDBJ whole genome shotgun (WGS) entry which is preliminary data.</text>
</comment>
<keyword evidence="5" id="KW-1185">Reference proteome</keyword>
<dbReference type="PANTHER" id="PTHR46825">
    <property type="entry name" value="D-ALANYL-D-ALANINE-CARBOXYPEPTIDASE/ENDOPEPTIDASE AMPH"/>
    <property type="match status" value="1"/>
</dbReference>
<dbReference type="PATRIC" id="fig|394096.3.peg.6838"/>
<dbReference type="InterPro" id="IPR050491">
    <property type="entry name" value="AmpC-like"/>
</dbReference>
<dbReference type="PANTHER" id="PTHR46825:SF9">
    <property type="entry name" value="BETA-LACTAMASE-RELATED DOMAIN-CONTAINING PROTEIN"/>
    <property type="match status" value="1"/>
</dbReference>
<name>A0A085W7S4_9BACT</name>
<feature type="region of interest" description="Disordered" evidence="1">
    <location>
        <begin position="371"/>
        <end position="391"/>
    </location>
</feature>
<accession>A0A085W7S4</accession>
<dbReference type="Gene3D" id="3.40.710.10">
    <property type="entry name" value="DD-peptidase/beta-lactamase superfamily"/>
    <property type="match status" value="1"/>
</dbReference>
<evidence type="ECO:0000259" key="3">
    <source>
        <dbReference type="Pfam" id="PF00144"/>
    </source>
</evidence>
<proteinExistence type="predicted"/>
<sequence length="554" mass="61061">MHASLRRTVIGLVGFMAALPALAATPLPVRINPARIDAVFKDYNSPSNPGCALGIYQDGRILYSRGYGMADLNQATPITPTTLFDVGSVSKQFTAASVVLLAHEGKLALTDDIRKYLPEIPDYGTPITLDHLLHHTSGLRDYNQLLFFKGYHYEDVTDDDDALEVIARQRGLRFRPGTRFEYSNTGYFLAALIVKRVTGKPLSEFAKERLFQPLGMTRSHFRDDHTAILPGRATAYAPSGKEGYQLDMSNWNQLGDGQVQTNVTELVKWEENFYSARVGGRALIDALQERGALDTGGSTSYGRGLFLDSYRGVQRIHHSGGWAGYRALLLRFPAQRVSIAVLCNRGDARPDLAENVADVVLGDVFRAAEPRQEAKAPAPVTSSAPETPTGDVGRYAGLYYDEVAQRTVPILQQSNQLLFRYRGSNRPLRSVGGERFEMEGTPLRFAFADGQLTLSRGEETVGVLKRVQPATLADGDWKPLVGTYYSPELETTWRIELKDGKAVLKGRAVGTHPLEPAFADAFTTAPGLLRLTRDGAGRLTGFVFSDLQFERKEP</sequence>
<protein>
    <recommendedName>
        <fullName evidence="3">Beta-lactamase-related domain-containing protein</fullName>
    </recommendedName>
</protein>
<feature type="chain" id="PRO_5001799495" description="Beta-lactamase-related domain-containing protein" evidence="2">
    <location>
        <begin position="24"/>
        <end position="554"/>
    </location>
</feature>
<keyword evidence="2" id="KW-0732">Signal</keyword>
<gene>
    <name evidence="4" type="ORF">DB31_2505</name>
</gene>
<dbReference type="RefSeq" id="WP_052420461.1">
    <property type="nucleotide sequence ID" value="NZ_JMCB01000016.1"/>
</dbReference>
<dbReference type="InterPro" id="IPR001466">
    <property type="entry name" value="Beta-lactam-related"/>
</dbReference>
<reference evidence="4 5" key="1">
    <citation type="submission" date="2014-04" db="EMBL/GenBank/DDBJ databases">
        <title>Genome assembly of Hyalangium minutum DSM 14724.</title>
        <authorList>
            <person name="Sharma G."/>
            <person name="Subramanian S."/>
        </authorList>
    </citation>
    <scope>NUCLEOTIDE SEQUENCE [LARGE SCALE GENOMIC DNA]</scope>
    <source>
        <strain evidence="4 5">DSM 14724</strain>
    </source>
</reference>
<evidence type="ECO:0000313" key="5">
    <source>
        <dbReference type="Proteomes" id="UP000028725"/>
    </source>
</evidence>
<dbReference type="EMBL" id="JMCB01000016">
    <property type="protein sequence ID" value="KFE63737.1"/>
    <property type="molecule type" value="Genomic_DNA"/>
</dbReference>